<dbReference type="GO" id="GO:0016034">
    <property type="term" value="F:maleylacetoacetate isomerase activity"/>
    <property type="evidence" value="ECO:0007669"/>
    <property type="project" value="TreeGrafter"/>
</dbReference>
<evidence type="ECO:0000313" key="3">
    <source>
        <dbReference type="Proteomes" id="UP000489600"/>
    </source>
</evidence>
<dbReference type="EMBL" id="CABITT030000005">
    <property type="protein sequence ID" value="VVB03882.1"/>
    <property type="molecule type" value="Genomic_DNA"/>
</dbReference>
<gene>
    <name evidence="2" type="ORF">ANE_LOCUS14326</name>
</gene>
<dbReference type="GO" id="GO:0006559">
    <property type="term" value="P:L-phenylalanine catabolic process"/>
    <property type="evidence" value="ECO:0007669"/>
    <property type="project" value="TreeGrafter"/>
</dbReference>
<sequence length="59" mass="6600">MPVNLIKGDQFDPDFKEINPMGTVPALVDGDVVISDSFAIIMYLDDNYPEPPLLPHQQQ</sequence>
<dbReference type="GO" id="GO:0006749">
    <property type="term" value="P:glutathione metabolic process"/>
    <property type="evidence" value="ECO:0007669"/>
    <property type="project" value="TreeGrafter"/>
</dbReference>
<accession>A0A565BR81</accession>
<dbReference type="InterPro" id="IPR036249">
    <property type="entry name" value="Thioredoxin-like_sf"/>
</dbReference>
<dbReference type="GO" id="GO:0004364">
    <property type="term" value="F:glutathione transferase activity"/>
    <property type="evidence" value="ECO:0007669"/>
    <property type="project" value="TreeGrafter"/>
</dbReference>
<evidence type="ECO:0000313" key="2">
    <source>
        <dbReference type="EMBL" id="VVB03882.1"/>
    </source>
</evidence>
<organism evidence="2 3">
    <name type="scientific">Arabis nemorensis</name>
    <dbReference type="NCBI Taxonomy" id="586526"/>
    <lineage>
        <taxon>Eukaryota</taxon>
        <taxon>Viridiplantae</taxon>
        <taxon>Streptophyta</taxon>
        <taxon>Embryophyta</taxon>
        <taxon>Tracheophyta</taxon>
        <taxon>Spermatophyta</taxon>
        <taxon>Magnoliopsida</taxon>
        <taxon>eudicotyledons</taxon>
        <taxon>Gunneridae</taxon>
        <taxon>Pentapetalae</taxon>
        <taxon>rosids</taxon>
        <taxon>malvids</taxon>
        <taxon>Brassicales</taxon>
        <taxon>Brassicaceae</taxon>
        <taxon>Arabideae</taxon>
        <taxon>Arabis</taxon>
    </lineage>
</organism>
<feature type="domain" description="GST N-terminal" evidence="1">
    <location>
        <begin position="1"/>
        <end position="52"/>
    </location>
</feature>
<dbReference type="Gene3D" id="3.40.30.10">
    <property type="entry name" value="Glutaredoxin"/>
    <property type="match status" value="1"/>
</dbReference>
<comment type="caution">
    <text evidence="2">The sequence shown here is derived from an EMBL/GenBank/DDBJ whole genome shotgun (WGS) entry which is preliminary data.</text>
</comment>
<dbReference type="PANTHER" id="PTHR42673:SF4">
    <property type="entry name" value="MALEYLACETOACETATE ISOMERASE"/>
    <property type="match status" value="1"/>
</dbReference>
<proteinExistence type="predicted"/>
<keyword evidence="3" id="KW-1185">Reference proteome</keyword>
<name>A0A565BR81_9BRAS</name>
<evidence type="ECO:0000259" key="1">
    <source>
        <dbReference type="PROSITE" id="PS50404"/>
    </source>
</evidence>
<dbReference type="InterPro" id="IPR004045">
    <property type="entry name" value="Glutathione_S-Trfase_N"/>
</dbReference>
<dbReference type="OrthoDB" id="4951845at2759"/>
<reference evidence="2" key="1">
    <citation type="submission" date="2019-07" db="EMBL/GenBank/DDBJ databases">
        <authorList>
            <person name="Dittberner H."/>
        </authorList>
    </citation>
    <scope>NUCLEOTIDE SEQUENCE [LARGE SCALE GENOMIC DNA]</scope>
</reference>
<protein>
    <recommendedName>
        <fullName evidence="1">GST N-terminal domain-containing protein</fullName>
    </recommendedName>
</protein>
<dbReference type="Pfam" id="PF13417">
    <property type="entry name" value="GST_N_3"/>
    <property type="match status" value="1"/>
</dbReference>
<dbReference type="Proteomes" id="UP000489600">
    <property type="component" value="Unassembled WGS sequence"/>
</dbReference>
<dbReference type="AlphaFoldDB" id="A0A565BR81"/>
<dbReference type="PROSITE" id="PS50404">
    <property type="entry name" value="GST_NTER"/>
    <property type="match status" value="1"/>
</dbReference>
<dbReference type="SUPFAM" id="SSF52833">
    <property type="entry name" value="Thioredoxin-like"/>
    <property type="match status" value="1"/>
</dbReference>
<dbReference type="PANTHER" id="PTHR42673">
    <property type="entry name" value="MALEYLACETOACETATE ISOMERASE"/>
    <property type="match status" value="1"/>
</dbReference>